<evidence type="ECO:0000256" key="2">
    <source>
        <dbReference type="ARBA" id="ARBA00022723"/>
    </source>
</evidence>
<dbReference type="InterPro" id="IPR037217">
    <property type="entry name" value="Trp/Indoleamine_2_3_dOase-like"/>
</dbReference>
<keyword evidence="6" id="KW-1185">Reference proteome</keyword>
<keyword evidence="2 4" id="KW-0479">Metal-binding</keyword>
<dbReference type="SUPFAM" id="SSF140959">
    <property type="entry name" value="Indolic compounds 2,3-dioxygenase-like"/>
    <property type="match status" value="1"/>
</dbReference>
<dbReference type="InterPro" id="IPR000898">
    <property type="entry name" value="Indolamine_dOase"/>
</dbReference>
<keyword evidence="4" id="KW-0349">Heme</keyword>
<dbReference type="PANTHER" id="PTHR28657:SF10">
    <property type="entry name" value="INDOLEAMINE 2,3-DIOXYGENASE"/>
    <property type="match status" value="1"/>
</dbReference>
<dbReference type="PANTHER" id="PTHR28657">
    <property type="entry name" value="INDOLEAMINE 2,3-DIOXYGENASE"/>
    <property type="match status" value="1"/>
</dbReference>
<dbReference type="Gene3D" id="1.20.58.480">
    <property type="match status" value="1"/>
</dbReference>
<comment type="function">
    <text evidence="4">Produces N-formyl-kynurenine through the oxidation of tryptophan.</text>
</comment>
<comment type="catalytic activity">
    <reaction evidence="4">
        <text>L-tryptophan + O2 = N-formyl-L-kynurenine</text>
        <dbReference type="Rhea" id="RHEA:24536"/>
        <dbReference type="ChEBI" id="CHEBI:15379"/>
        <dbReference type="ChEBI" id="CHEBI:57912"/>
        <dbReference type="ChEBI" id="CHEBI:58629"/>
    </reaction>
</comment>
<comment type="similarity">
    <text evidence="1 4">Belongs to the indoleamine 2,3-dioxygenase family.</text>
</comment>
<proteinExistence type="inferred from homology"/>
<keyword evidence="4" id="KW-0223">Dioxygenase</keyword>
<protein>
    <recommendedName>
        <fullName evidence="4">Indoleamine 2,3-dioxygenase</fullName>
        <ecNumber evidence="4">1.13.11.52</ecNumber>
    </recommendedName>
</protein>
<organism evidence="5 6">
    <name type="scientific">Neofusicoccum ribis</name>
    <dbReference type="NCBI Taxonomy" id="45134"/>
    <lineage>
        <taxon>Eukaryota</taxon>
        <taxon>Fungi</taxon>
        <taxon>Dikarya</taxon>
        <taxon>Ascomycota</taxon>
        <taxon>Pezizomycotina</taxon>
        <taxon>Dothideomycetes</taxon>
        <taxon>Dothideomycetes incertae sedis</taxon>
        <taxon>Botryosphaeriales</taxon>
        <taxon>Botryosphaeriaceae</taxon>
        <taxon>Neofusicoccum</taxon>
    </lineage>
</organism>
<evidence type="ECO:0000256" key="3">
    <source>
        <dbReference type="ARBA" id="ARBA00023004"/>
    </source>
</evidence>
<reference evidence="5 6" key="1">
    <citation type="submission" date="2024-02" db="EMBL/GenBank/DDBJ databases">
        <title>De novo assembly and annotation of 12 fungi associated with fruit tree decline syndrome in Ontario, Canada.</title>
        <authorList>
            <person name="Sulman M."/>
            <person name="Ellouze W."/>
            <person name="Ilyukhin E."/>
        </authorList>
    </citation>
    <scope>NUCLEOTIDE SEQUENCE [LARGE SCALE GENOMIC DNA]</scope>
    <source>
        <strain evidence="5 6">M1-105</strain>
    </source>
</reference>
<evidence type="ECO:0000313" key="6">
    <source>
        <dbReference type="Proteomes" id="UP001521116"/>
    </source>
</evidence>
<sequence length="428" mass="47742">MLDNLDCNLSQYEVSHGNAFLPDQLPLQRLSDPYYVEWESVIEALPELLRSGELIPAINELPVLQASRLTSEEEWRRAYMILAFFTHAYIWGGEKPSEILPPCVTVPFLEVSDHLGLPPTATYAALNLWNYKTVDPTIPLSVPENLQVLHSFTGTDDEAWFYLISVAIESRGAHTIPLMVQCMEAARRGDHWKVVQGLDALRVCINELGVILERMYERLDPQVFYFHIRPFLAGSKGMATAGLPRGVFYDEGDGKGEWRQYSGGSNAQSSLIQFFDIILGVQHYSGGELIKNSFIEVRQGDAEYSNPNVQANGWAGNARFLQYLGRAANIREYALNPSTENTVLEAYNAAVAALAAFRDKHIQIVTRYIIMPSRMKAQQTNTVNIASASSIKDGEDKADKKLYGTGGTALIPFLKQTRDETKKAASAE</sequence>
<accession>A0ABR3SWF5</accession>
<comment type="caution">
    <text evidence="5">The sequence shown here is derived from an EMBL/GenBank/DDBJ whole genome shotgun (WGS) entry which is preliminary data.</text>
</comment>
<evidence type="ECO:0000313" key="5">
    <source>
        <dbReference type="EMBL" id="KAL1630977.1"/>
    </source>
</evidence>
<dbReference type="Pfam" id="PF01231">
    <property type="entry name" value="IDO"/>
    <property type="match status" value="1"/>
</dbReference>
<evidence type="ECO:0000256" key="1">
    <source>
        <dbReference type="ARBA" id="ARBA00007119"/>
    </source>
</evidence>
<keyword evidence="3 4" id="KW-0408">Iron</keyword>
<dbReference type="EMBL" id="JAJVDC020000043">
    <property type="protein sequence ID" value="KAL1630977.1"/>
    <property type="molecule type" value="Genomic_DNA"/>
</dbReference>
<keyword evidence="4" id="KW-0560">Oxidoreductase</keyword>
<gene>
    <name evidence="5" type="ORF">SLS56_004651</name>
</gene>
<evidence type="ECO:0000256" key="4">
    <source>
        <dbReference type="RuleBase" id="RU369119"/>
    </source>
</evidence>
<name>A0ABR3SWF5_9PEZI</name>
<dbReference type="PROSITE" id="PS00876">
    <property type="entry name" value="IDO_1"/>
    <property type="match status" value="1"/>
</dbReference>
<dbReference type="Proteomes" id="UP001521116">
    <property type="component" value="Unassembled WGS sequence"/>
</dbReference>
<dbReference type="EC" id="1.13.11.52" evidence="4"/>